<feature type="region of interest" description="Disordered" evidence="1">
    <location>
        <begin position="187"/>
        <end position="297"/>
    </location>
</feature>
<dbReference type="AlphaFoldDB" id="A0A6A6JD88"/>
<dbReference type="OrthoDB" id="5378435at2759"/>
<accession>A0A6A6JD88</accession>
<dbReference type="GeneID" id="54549140"/>
<evidence type="ECO:0000313" key="2">
    <source>
        <dbReference type="EMBL" id="KAF2273159.1"/>
    </source>
</evidence>
<gene>
    <name evidence="2" type="ORF">EI97DRAFT_384303</name>
</gene>
<keyword evidence="3" id="KW-1185">Reference proteome</keyword>
<dbReference type="Proteomes" id="UP000800097">
    <property type="component" value="Unassembled WGS sequence"/>
</dbReference>
<feature type="region of interest" description="Disordered" evidence="1">
    <location>
        <begin position="65"/>
        <end position="109"/>
    </location>
</feature>
<dbReference type="RefSeq" id="XP_033650698.1">
    <property type="nucleotide sequence ID" value="XM_033795965.1"/>
</dbReference>
<dbReference type="EMBL" id="ML986513">
    <property type="protein sequence ID" value="KAF2273159.1"/>
    <property type="molecule type" value="Genomic_DNA"/>
</dbReference>
<feature type="compositionally biased region" description="Polar residues" evidence="1">
    <location>
        <begin position="65"/>
        <end position="80"/>
    </location>
</feature>
<feature type="region of interest" description="Disordered" evidence="1">
    <location>
        <begin position="1"/>
        <end position="50"/>
    </location>
</feature>
<evidence type="ECO:0000256" key="1">
    <source>
        <dbReference type="SAM" id="MobiDB-lite"/>
    </source>
</evidence>
<evidence type="ECO:0000313" key="3">
    <source>
        <dbReference type="Proteomes" id="UP000800097"/>
    </source>
</evidence>
<feature type="compositionally biased region" description="Acidic residues" evidence="1">
    <location>
        <begin position="254"/>
        <end position="280"/>
    </location>
</feature>
<sequence length="344" mass="38007">MSSSDFARRLSRSSGSYSSGHRSSRVEKPKSNHNSPRPLERRKTTSSAKRYATLDDHFNLMFGITTQDDAPTDSTESTRPVSWHPSSLSQGSSRPSASAWPTSGADWSRHSTHGADFYSLSARSPMDSMPSNYYSVYPPSEDLYRASQGSIDGWHSHPQSYAASSFSTPSTEPLPWYVKEWTRRNQAVPSPSVDYEPTDFLPIQHPSAVEAPADEEEDSGKELVGMGLYDSPDPTFSWNSPAPATGKGLKLEETWEPPEEEEDDGDDNEAGDASSDDGSIEELPVAKEEPQLPIPTVKPDLAANMQGQSFFFEDDDNSGRDWWCQQQPSVPVQATGLQYNVAWI</sequence>
<reference evidence="2" key="1">
    <citation type="journal article" date="2020" name="Stud. Mycol.">
        <title>101 Dothideomycetes genomes: a test case for predicting lifestyles and emergence of pathogens.</title>
        <authorList>
            <person name="Haridas S."/>
            <person name="Albert R."/>
            <person name="Binder M."/>
            <person name="Bloem J."/>
            <person name="Labutti K."/>
            <person name="Salamov A."/>
            <person name="Andreopoulos B."/>
            <person name="Baker S."/>
            <person name="Barry K."/>
            <person name="Bills G."/>
            <person name="Bluhm B."/>
            <person name="Cannon C."/>
            <person name="Castanera R."/>
            <person name="Culley D."/>
            <person name="Daum C."/>
            <person name="Ezra D."/>
            <person name="Gonzalez J."/>
            <person name="Henrissat B."/>
            <person name="Kuo A."/>
            <person name="Liang C."/>
            <person name="Lipzen A."/>
            <person name="Lutzoni F."/>
            <person name="Magnuson J."/>
            <person name="Mondo S."/>
            <person name="Nolan M."/>
            <person name="Ohm R."/>
            <person name="Pangilinan J."/>
            <person name="Park H.-J."/>
            <person name="Ramirez L."/>
            <person name="Alfaro M."/>
            <person name="Sun H."/>
            <person name="Tritt A."/>
            <person name="Yoshinaga Y."/>
            <person name="Zwiers L.-H."/>
            <person name="Turgeon B."/>
            <person name="Goodwin S."/>
            <person name="Spatafora J."/>
            <person name="Crous P."/>
            <person name="Grigoriev I."/>
        </authorList>
    </citation>
    <scope>NUCLEOTIDE SEQUENCE</scope>
    <source>
        <strain evidence="2">CBS 379.55</strain>
    </source>
</reference>
<protein>
    <submittedName>
        <fullName evidence="2">Uncharacterized protein</fullName>
    </submittedName>
</protein>
<organism evidence="2 3">
    <name type="scientific">Westerdykella ornata</name>
    <dbReference type="NCBI Taxonomy" id="318751"/>
    <lineage>
        <taxon>Eukaryota</taxon>
        <taxon>Fungi</taxon>
        <taxon>Dikarya</taxon>
        <taxon>Ascomycota</taxon>
        <taxon>Pezizomycotina</taxon>
        <taxon>Dothideomycetes</taxon>
        <taxon>Pleosporomycetidae</taxon>
        <taxon>Pleosporales</taxon>
        <taxon>Sporormiaceae</taxon>
        <taxon>Westerdykella</taxon>
    </lineage>
</organism>
<feature type="compositionally biased region" description="Low complexity" evidence="1">
    <location>
        <begin position="86"/>
        <end position="98"/>
    </location>
</feature>
<name>A0A6A6JD88_WESOR</name>
<proteinExistence type="predicted"/>
<feature type="compositionally biased region" description="Low complexity" evidence="1">
    <location>
        <begin position="12"/>
        <end position="21"/>
    </location>
</feature>